<dbReference type="OrthoDB" id="5815925at2759"/>
<name>A0A0M3IZA1_ANISI</name>
<feature type="compositionally biased region" description="Polar residues" evidence="1">
    <location>
        <begin position="318"/>
        <end position="332"/>
    </location>
</feature>
<evidence type="ECO:0000313" key="2">
    <source>
        <dbReference type="EMBL" id="VDK17758.1"/>
    </source>
</evidence>
<keyword evidence="3" id="KW-1185">Reference proteome</keyword>
<dbReference type="AlphaFoldDB" id="A0A0M3IZA1"/>
<feature type="region of interest" description="Disordered" evidence="1">
    <location>
        <begin position="310"/>
        <end position="337"/>
    </location>
</feature>
<protein>
    <submittedName>
        <fullName evidence="4">SUN domain-containing protein</fullName>
    </submittedName>
</protein>
<reference evidence="2 3" key="2">
    <citation type="submission" date="2018-11" db="EMBL/GenBank/DDBJ databases">
        <authorList>
            <consortium name="Pathogen Informatics"/>
        </authorList>
    </citation>
    <scope>NUCLEOTIDE SEQUENCE [LARGE SCALE GENOMIC DNA]</scope>
</reference>
<evidence type="ECO:0000313" key="4">
    <source>
        <dbReference type="WBParaSite" id="ASIM_0000058201-mRNA-1"/>
    </source>
</evidence>
<feature type="compositionally biased region" description="Basic and acidic residues" evidence="1">
    <location>
        <begin position="277"/>
        <end position="288"/>
    </location>
</feature>
<sequence>MVKVGSGWIGKARAFLESHRGVPIDDIIERKRQLLNEFLPKPIVRPLWALIVFTVFHLKLLHAITQPLHCIFTKGIKSNVLKNGNLQIPRFSFHKIGTEVAVMLLTLSAFWHYFTIPNPLGLLRWGVTVRPQVNVKPRMSVLRKSHSQRQLIKTSSSFSTHKAAIRRSLSDSQLFTIDTNVEIGIDSRLTNSLVDPILNTIDTVSESVSLASELASSVISGFYTRSSNASDITHLSLANCSNAGSLAGSYAGSIASSYAGSDLDDGWESDDSWEVAQTDKGDSDESLHTAKSVDQLSDRGSICDENKDIGKNLPVINPPNQTEQKQQYQGQLNEPKEKSVTYEEHEILPAMRWFSWKLPVLWRYWNNVDAEPAGSTDSESSLRFWTNHKMNIIRSVEYQC</sequence>
<proteinExistence type="predicted"/>
<dbReference type="WBParaSite" id="ASIM_0000058201-mRNA-1">
    <property type="protein sequence ID" value="ASIM_0000058201-mRNA-1"/>
    <property type="gene ID" value="ASIM_0000058201"/>
</dbReference>
<reference evidence="4" key="1">
    <citation type="submission" date="2017-02" db="UniProtKB">
        <authorList>
            <consortium name="WormBaseParasite"/>
        </authorList>
    </citation>
    <scope>IDENTIFICATION</scope>
</reference>
<evidence type="ECO:0000256" key="1">
    <source>
        <dbReference type="SAM" id="MobiDB-lite"/>
    </source>
</evidence>
<feature type="region of interest" description="Disordered" evidence="1">
    <location>
        <begin position="268"/>
        <end position="295"/>
    </location>
</feature>
<dbReference type="Proteomes" id="UP000267096">
    <property type="component" value="Unassembled WGS sequence"/>
</dbReference>
<accession>A0A0M3IZA1</accession>
<organism evidence="4">
    <name type="scientific">Anisakis simplex</name>
    <name type="common">Herring worm</name>
    <dbReference type="NCBI Taxonomy" id="6269"/>
    <lineage>
        <taxon>Eukaryota</taxon>
        <taxon>Metazoa</taxon>
        <taxon>Ecdysozoa</taxon>
        <taxon>Nematoda</taxon>
        <taxon>Chromadorea</taxon>
        <taxon>Rhabditida</taxon>
        <taxon>Spirurina</taxon>
        <taxon>Ascaridomorpha</taxon>
        <taxon>Ascaridoidea</taxon>
        <taxon>Anisakidae</taxon>
        <taxon>Anisakis</taxon>
        <taxon>Anisakis simplex complex</taxon>
    </lineage>
</organism>
<gene>
    <name evidence="2" type="ORF">ASIM_LOCUS484</name>
</gene>
<evidence type="ECO:0000313" key="3">
    <source>
        <dbReference type="Proteomes" id="UP000267096"/>
    </source>
</evidence>
<dbReference type="EMBL" id="UYRR01000317">
    <property type="protein sequence ID" value="VDK17758.1"/>
    <property type="molecule type" value="Genomic_DNA"/>
</dbReference>